<feature type="region of interest" description="Disordered" evidence="1">
    <location>
        <begin position="53"/>
        <end position="155"/>
    </location>
</feature>
<organism evidence="2 3">
    <name type="scientific">Cryoendolithus antarcticus</name>
    <dbReference type="NCBI Taxonomy" id="1507870"/>
    <lineage>
        <taxon>Eukaryota</taxon>
        <taxon>Fungi</taxon>
        <taxon>Dikarya</taxon>
        <taxon>Ascomycota</taxon>
        <taxon>Pezizomycotina</taxon>
        <taxon>Dothideomycetes</taxon>
        <taxon>Dothideomycetidae</taxon>
        <taxon>Cladosporiales</taxon>
        <taxon>Cladosporiaceae</taxon>
        <taxon>Cryoendolithus</taxon>
    </lineage>
</organism>
<evidence type="ECO:0000313" key="3">
    <source>
        <dbReference type="Proteomes" id="UP000192596"/>
    </source>
</evidence>
<dbReference type="AlphaFoldDB" id="A0A1V8T9J1"/>
<feature type="compositionally biased region" description="Acidic residues" evidence="1">
    <location>
        <begin position="130"/>
        <end position="148"/>
    </location>
</feature>
<sequence length="223" mass="24362">MSLTEAYRLAHTAECRLNLAASRPDRSLRFVVGHLMTYESLRLRIVEIEHETSRSQRAKAVQFQGAGALRTSSSARRSPPPSTIPGLNEDDEDELSDDDDMDEDEDDEDGGLSLQRFPSGSARPPPLEADLQDDVDEDDEPVSPEEPDAATLETALKGDGSELLATMYEGVRKCPCHGHKDAPSFGRMWELPEGEKGREGVTRVIAEEMDGPPAPQVACTGLT</sequence>
<dbReference type="Proteomes" id="UP000192596">
    <property type="component" value="Unassembled WGS sequence"/>
</dbReference>
<protein>
    <submittedName>
        <fullName evidence="2">Uncharacterized protein</fullName>
    </submittedName>
</protein>
<dbReference type="OrthoDB" id="3938221at2759"/>
<dbReference type="InParanoid" id="A0A1V8T9J1"/>
<dbReference type="EMBL" id="NAJO01000013">
    <property type="protein sequence ID" value="OQO08019.1"/>
    <property type="molecule type" value="Genomic_DNA"/>
</dbReference>
<evidence type="ECO:0000313" key="2">
    <source>
        <dbReference type="EMBL" id="OQO08019.1"/>
    </source>
</evidence>
<name>A0A1V8T9J1_9PEZI</name>
<reference evidence="3" key="1">
    <citation type="submission" date="2017-03" db="EMBL/GenBank/DDBJ databases">
        <title>Genomes of endolithic fungi from Antarctica.</title>
        <authorList>
            <person name="Coleine C."/>
            <person name="Masonjones S."/>
            <person name="Stajich J.E."/>
        </authorList>
    </citation>
    <scope>NUCLEOTIDE SEQUENCE [LARGE SCALE GENOMIC DNA]</scope>
    <source>
        <strain evidence="3">CCFEE 5527</strain>
    </source>
</reference>
<proteinExistence type="predicted"/>
<evidence type="ECO:0000256" key="1">
    <source>
        <dbReference type="SAM" id="MobiDB-lite"/>
    </source>
</evidence>
<gene>
    <name evidence="2" type="ORF">B0A48_06812</name>
</gene>
<comment type="caution">
    <text evidence="2">The sequence shown here is derived from an EMBL/GenBank/DDBJ whole genome shotgun (WGS) entry which is preliminary data.</text>
</comment>
<accession>A0A1V8T9J1</accession>
<keyword evidence="3" id="KW-1185">Reference proteome</keyword>
<feature type="compositionally biased region" description="Acidic residues" evidence="1">
    <location>
        <begin position="88"/>
        <end position="110"/>
    </location>
</feature>